<organism evidence="4 5">
    <name type="scientific">Caldimonas aquatica</name>
    <dbReference type="NCBI Taxonomy" id="376175"/>
    <lineage>
        <taxon>Bacteria</taxon>
        <taxon>Pseudomonadati</taxon>
        <taxon>Pseudomonadota</taxon>
        <taxon>Betaproteobacteria</taxon>
        <taxon>Burkholderiales</taxon>
        <taxon>Sphaerotilaceae</taxon>
        <taxon>Caldimonas</taxon>
    </lineage>
</organism>
<dbReference type="PROSITE" id="PS51257">
    <property type="entry name" value="PROKAR_LIPOPROTEIN"/>
    <property type="match status" value="1"/>
</dbReference>
<dbReference type="EMBL" id="CP110257">
    <property type="protein sequence ID" value="UZD54299.1"/>
    <property type="molecule type" value="Genomic_DNA"/>
</dbReference>
<dbReference type="Proteomes" id="UP001163266">
    <property type="component" value="Chromosome"/>
</dbReference>
<sequence>MGGERASSSAVRVARRLAALVLCAWLTGCATTHPGDPFEPMNRKVYAFNEALDKAVVKPVAQTYRDVVPRPVRTGVSNFFSNIGDAWSAINSLLQLKLEPALRNTMRFGINTVFGWGGLLDIATEARIERQEEDFGQTLGRWGVGPGPYIVLPLLGPSTLRDTAALPLDMRASAAGLVGDEEAAVGLTALRMVERRAALLDATRLLEQVALDPYLFVRDAYLQRRRNAVYDGNPPAEDDEYDEEYDEQEQGQPPGKEQGAAQ</sequence>
<dbReference type="RefSeq" id="WP_264891868.1">
    <property type="nucleotide sequence ID" value="NZ_CP110257.1"/>
</dbReference>
<protein>
    <submittedName>
        <fullName evidence="4">VacJ family lipoprotein</fullName>
    </submittedName>
</protein>
<evidence type="ECO:0000256" key="3">
    <source>
        <dbReference type="SAM" id="MobiDB-lite"/>
    </source>
</evidence>
<gene>
    <name evidence="4" type="ORF">OMP39_11520</name>
</gene>
<keyword evidence="2" id="KW-0732">Signal</keyword>
<keyword evidence="4" id="KW-0449">Lipoprotein</keyword>
<name>A0ABY6MPA6_9BURK</name>
<dbReference type="Pfam" id="PF04333">
    <property type="entry name" value="MlaA"/>
    <property type="match status" value="1"/>
</dbReference>
<evidence type="ECO:0000313" key="4">
    <source>
        <dbReference type="EMBL" id="UZD54299.1"/>
    </source>
</evidence>
<evidence type="ECO:0000256" key="1">
    <source>
        <dbReference type="ARBA" id="ARBA00010634"/>
    </source>
</evidence>
<evidence type="ECO:0000256" key="2">
    <source>
        <dbReference type="ARBA" id="ARBA00022729"/>
    </source>
</evidence>
<dbReference type="InterPro" id="IPR007428">
    <property type="entry name" value="MlaA"/>
</dbReference>
<reference evidence="4" key="1">
    <citation type="submission" date="2022-10" db="EMBL/GenBank/DDBJ databases">
        <title>Complete genome sequence of Schlegelella aquatica LMG 23380.</title>
        <authorList>
            <person name="Musilova J."/>
            <person name="Kourilova X."/>
            <person name="Bezdicek M."/>
            <person name="Hermankova K."/>
            <person name="Obruca S."/>
            <person name="Sedlar K."/>
        </authorList>
    </citation>
    <scope>NUCLEOTIDE SEQUENCE</scope>
    <source>
        <strain evidence="4">LMG 23380</strain>
    </source>
</reference>
<dbReference type="PRINTS" id="PR01805">
    <property type="entry name" value="VACJLIPOPROT"/>
</dbReference>
<comment type="similarity">
    <text evidence="1">Belongs to the MlaA family.</text>
</comment>
<feature type="compositionally biased region" description="Acidic residues" evidence="3">
    <location>
        <begin position="236"/>
        <end position="249"/>
    </location>
</feature>
<dbReference type="PANTHER" id="PTHR30035">
    <property type="entry name" value="LIPOPROTEIN VACJ-RELATED"/>
    <property type="match status" value="1"/>
</dbReference>
<accession>A0ABY6MPA6</accession>
<feature type="region of interest" description="Disordered" evidence="3">
    <location>
        <begin position="229"/>
        <end position="262"/>
    </location>
</feature>
<evidence type="ECO:0000313" key="5">
    <source>
        <dbReference type="Proteomes" id="UP001163266"/>
    </source>
</evidence>
<keyword evidence="5" id="KW-1185">Reference proteome</keyword>
<proteinExistence type="inferred from homology"/>
<dbReference type="PANTHER" id="PTHR30035:SF3">
    <property type="entry name" value="INTERMEMBRANE PHOSPHOLIPID TRANSPORT SYSTEM LIPOPROTEIN MLAA"/>
    <property type="match status" value="1"/>
</dbReference>
<feature type="compositionally biased region" description="Low complexity" evidence="3">
    <location>
        <begin position="250"/>
        <end position="262"/>
    </location>
</feature>